<accession>A0AA42BK86</accession>
<organism evidence="2 3">
    <name type="scientific">Opacimonas viscosa</name>
    <dbReference type="NCBI Taxonomy" id="2961944"/>
    <lineage>
        <taxon>Bacteria</taxon>
        <taxon>Pseudomonadati</taxon>
        <taxon>Pseudomonadota</taxon>
        <taxon>Gammaproteobacteria</taxon>
        <taxon>Alteromonadales</taxon>
        <taxon>Alteromonadaceae</taxon>
        <taxon>Opacimonas</taxon>
    </lineage>
</organism>
<evidence type="ECO:0000256" key="1">
    <source>
        <dbReference type="SAM" id="Phobius"/>
    </source>
</evidence>
<keyword evidence="1" id="KW-1133">Transmembrane helix</keyword>
<dbReference type="InterPro" id="IPR008620">
    <property type="entry name" value="FixH"/>
</dbReference>
<keyword evidence="3" id="KW-1185">Reference proteome</keyword>
<feature type="transmembrane region" description="Helical" evidence="1">
    <location>
        <begin position="20"/>
        <end position="41"/>
    </location>
</feature>
<dbReference type="Pfam" id="PF05751">
    <property type="entry name" value="FixH"/>
    <property type="match status" value="1"/>
</dbReference>
<keyword evidence="1" id="KW-0812">Transmembrane</keyword>
<dbReference type="RefSeq" id="WP_254097841.1">
    <property type="nucleotide sequence ID" value="NZ_JANATA010000001.1"/>
</dbReference>
<dbReference type="EMBL" id="JANATA010000001">
    <property type="protein sequence ID" value="MCP3427465.1"/>
    <property type="molecule type" value="Genomic_DNA"/>
</dbReference>
<reference evidence="2" key="1">
    <citation type="submission" date="2022-07" db="EMBL/GenBank/DDBJ databases">
        <title>Characterization of the Novel Bacterium Alteromonas immobilis LMIT006 and Alteromonas gregis LMIT007.</title>
        <authorList>
            <person name="Lin X."/>
        </authorList>
    </citation>
    <scope>NUCLEOTIDE SEQUENCE</scope>
    <source>
        <strain evidence="2">LMIT007</strain>
    </source>
</reference>
<proteinExistence type="predicted"/>
<protein>
    <submittedName>
        <fullName evidence="2">FixH family protein</fullName>
    </submittedName>
</protein>
<name>A0AA42BK86_9ALTE</name>
<evidence type="ECO:0000313" key="2">
    <source>
        <dbReference type="EMBL" id="MCP3427465.1"/>
    </source>
</evidence>
<comment type="caution">
    <text evidence="2">The sequence shown here is derived from an EMBL/GenBank/DDBJ whole genome shotgun (WGS) entry which is preliminary data.</text>
</comment>
<dbReference type="Proteomes" id="UP001165413">
    <property type="component" value="Unassembled WGS sequence"/>
</dbReference>
<gene>
    <name evidence="2" type="ORF">NLF92_00725</name>
</gene>
<sequence length="167" mass="19375">MPHPSPREDTKPWYKHFWPWFLICVPLTSMFFTANFVRFAVTTEDSLVIDDYYKEGRGINARLDKIERAKRLSITSELFVTDGTVELKFLSGQPESGSALELAFFHVTQQTKDFTILLTKDASGTYRGTFEQDIDGKWRVTLMPLDQVWKIQQKVSLPRRSAFTFNP</sequence>
<keyword evidence="1" id="KW-0472">Membrane</keyword>
<evidence type="ECO:0000313" key="3">
    <source>
        <dbReference type="Proteomes" id="UP001165413"/>
    </source>
</evidence>
<dbReference type="AlphaFoldDB" id="A0AA42BK86"/>